<feature type="region of interest" description="Disordered" evidence="11">
    <location>
        <begin position="395"/>
        <end position="458"/>
    </location>
</feature>
<feature type="transmembrane region" description="Helical" evidence="12">
    <location>
        <begin position="565"/>
        <end position="589"/>
    </location>
</feature>
<keyword evidence="8" id="KW-1015">Disulfide bond</keyword>
<feature type="transmembrane region" description="Helical" evidence="12">
    <location>
        <begin position="15"/>
        <end position="36"/>
    </location>
</feature>
<evidence type="ECO:0000256" key="9">
    <source>
        <dbReference type="ARBA" id="ARBA00023170"/>
    </source>
</evidence>
<evidence type="ECO:0000256" key="11">
    <source>
        <dbReference type="SAM" id="MobiDB-lite"/>
    </source>
</evidence>
<organism evidence="14 15">
    <name type="scientific">Pseudolycoriella hygida</name>
    <dbReference type="NCBI Taxonomy" id="35572"/>
    <lineage>
        <taxon>Eukaryota</taxon>
        <taxon>Metazoa</taxon>
        <taxon>Ecdysozoa</taxon>
        <taxon>Arthropoda</taxon>
        <taxon>Hexapoda</taxon>
        <taxon>Insecta</taxon>
        <taxon>Pterygota</taxon>
        <taxon>Neoptera</taxon>
        <taxon>Endopterygota</taxon>
        <taxon>Diptera</taxon>
        <taxon>Nematocera</taxon>
        <taxon>Sciaroidea</taxon>
        <taxon>Sciaridae</taxon>
        <taxon>Pseudolycoriella</taxon>
    </lineage>
</organism>
<dbReference type="GO" id="GO:0004930">
    <property type="term" value="F:G protein-coupled receptor activity"/>
    <property type="evidence" value="ECO:0007669"/>
    <property type="project" value="UniProtKB-KW"/>
</dbReference>
<keyword evidence="5 12" id="KW-1133">Transmembrane helix</keyword>
<proteinExistence type="inferred from homology"/>
<keyword evidence="7 12" id="KW-0472">Membrane</keyword>
<evidence type="ECO:0000256" key="8">
    <source>
        <dbReference type="ARBA" id="ARBA00023157"/>
    </source>
</evidence>
<gene>
    <name evidence="14" type="primary">Dop2R_1</name>
    <name evidence="14" type="ORF">Bhyg_13187</name>
</gene>
<evidence type="ECO:0000259" key="13">
    <source>
        <dbReference type="PROSITE" id="PS50262"/>
    </source>
</evidence>
<keyword evidence="15" id="KW-1185">Reference proteome</keyword>
<comment type="subcellular location">
    <subcellularLocation>
        <location evidence="1">Cell membrane</location>
        <topology evidence="1">Multi-pass membrane protein</topology>
    </subcellularLocation>
</comment>
<dbReference type="GO" id="GO:0045202">
    <property type="term" value="C:synapse"/>
    <property type="evidence" value="ECO:0007669"/>
    <property type="project" value="GOC"/>
</dbReference>
<keyword evidence="9 14" id="KW-0675">Receptor</keyword>
<keyword evidence="6" id="KW-0297">G-protein coupled receptor</keyword>
<evidence type="ECO:0000313" key="14">
    <source>
        <dbReference type="EMBL" id="KAJ6634612.1"/>
    </source>
</evidence>
<dbReference type="OrthoDB" id="10010417at2759"/>
<feature type="transmembrane region" description="Helical" evidence="12">
    <location>
        <begin position="526"/>
        <end position="545"/>
    </location>
</feature>
<evidence type="ECO:0000313" key="15">
    <source>
        <dbReference type="Proteomes" id="UP001151699"/>
    </source>
</evidence>
<dbReference type="FunFam" id="1.20.1070.10:FF:000233">
    <property type="entry name" value="CLUMA_CG012980, isoform A"/>
    <property type="match status" value="1"/>
</dbReference>
<keyword evidence="3" id="KW-1003">Cell membrane</keyword>
<evidence type="ECO:0000256" key="1">
    <source>
        <dbReference type="ARBA" id="ARBA00004651"/>
    </source>
</evidence>
<accession>A0A9Q0MQU2</accession>
<dbReference type="PRINTS" id="PR00237">
    <property type="entry name" value="GPCRRHODOPSN"/>
</dbReference>
<keyword evidence="10" id="KW-0807">Transducer</keyword>
<evidence type="ECO:0000256" key="10">
    <source>
        <dbReference type="ARBA" id="ARBA00023224"/>
    </source>
</evidence>
<evidence type="ECO:0000256" key="3">
    <source>
        <dbReference type="ARBA" id="ARBA00022475"/>
    </source>
</evidence>
<dbReference type="PANTHER" id="PTHR24248:SF125">
    <property type="entry name" value="DOPAMINE D2-LIKE RECEPTOR"/>
    <property type="match status" value="1"/>
</dbReference>
<feature type="region of interest" description="Disordered" evidence="11">
    <location>
        <begin position="315"/>
        <end position="354"/>
    </location>
</feature>
<dbReference type="PROSITE" id="PS50262">
    <property type="entry name" value="G_PROTEIN_RECEP_F1_2"/>
    <property type="match status" value="1"/>
</dbReference>
<comment type="caution">
    <text evidence="14">The sequence shown here is derived from an EMBL/GenBank/DDBJ whole genome shotgun (WGS) entry which is preliminary data.</text>
</comment>
<dbReference type="AlphaFoldDB" id="A0A9Q0MQU2"/>
<dbReference type="InterPro" id="IPR017452">
    <property type="entry name" value="GPCR_Rhodpsn_7TM"/>
</dbReference>
<evidence type="ECO:0000256" key="4">
    <source>
        <dbReference type="ARBA" id="ARBA00022692"/>
    </source>
</evidence>
<dbReference type="PANTHER" id="PTHR24248">
    <property type="entry name" value="ADRENERGIC RECEPTOR-RELATED G-PROTEIN COUPLED RECEPTOR"/>
    <property type="match status" value="1"/>
</dbReference>
<dbReference type="Gene3D" id="1.20.1070.10">
    <property type="entry name" value="Rhodopsin 7-helix transmembrane proteins"/>
    <property type="match status" value="3"/>
</dbReference>
<evidence type="ECO:0000256" key="5">
    <source>
        <dbReference type="ARBA" id="ARBA00022989"/>
    </source>
</evidence>
<evidence type="ECO:0000256" key="2">
    <source>
        <dbReference type="ARBA" id="ARBA00010663"/>
    </source>
</evidence>
<protein>
    <submittedName>
        <fullName evidence="14">Dopamine D2-like receptor</fullName>
    </submittedName>
</protein>
<feature type="domain" description="G-protein coupled receptors family 1 profile" evidence="13">
    <location>
        <begin position="194"/>
        <end position="586"/>
    </location>
</feature>
<evidence type="ECO:0000256" key="6">
    <source>
        <dbReference type="ARBA" id="ARBA00023040"/>
    </source>
</evidence>
<dbReference type="EMBL" id="WJQU01000004">
    <property type="protein sequence ID" value="KAJ6634612.1"/>
    <property type="molecule type" value="Genomic_DNA"/>
</dbReference>
<dbReference type="InterPro" id="IPR000276">
    <property type="entry name" value="GPCR_Rhodpsn"/>
</dbReference>
<comment type="similarity">
    <text evidence="2">Belongs to the G-protein coupled receptor 1 family.</text>
</comment>
<dbReference type="Pfam" id="PF00001">
    <property type="entry name" value="7tm_1"/>
    <property type="match status" value="2"/>
</dbReference>
<evidence type="ECO:0000256" key="7">
    <source>
        <dbReference type="ARBA" id="ARBA00023136"/>
    </source>
</evidence>
<keyword evidence="4 12" id="KW-0812">Transmembrane</keyword>
<name>A0A9Q0MQU2_9DIPT</name>
<evidence type="ECO:0000256" key="12">
    <source>
        <dbReference type="SAM" id="Phobius"/>
    </source>
</evidence>
<dbReference type="Proteomes" id="UP001151699">
    <property type="component" value="Chromosome C"/>
</dbReference>
<dbReference type="GO" id="GO:0005886">
    <property type="term" value="C:plasma membrane"/>
    <property type="evidence" value="ECO:0007669"/>
    <property type="project" value="UniProtKB-SubCell"/>
</dbReference>
<dbReference type="SUPFAM" id="SSF81321">
    <property type="entry name" value="Family A G protein-coupled receptor-like"/>
    <property type="match status" value="2"/>
</dbReference>
<reference evidence="14" key="1">
    <citation type="submission" date="2022-07" db="EMBL/GenBank/DDBJ databases">
        <authorList>
            <person name="Trinca V."/>
            <person name="Uliana J.V.C."/>
            <person name="Torres T.T."/>
            <person name="Ward R.J."/>
            <person name="Monesi N."/>
        </authorList>
    </citation>
    <scope>NUCLEOTIDE SEQUENCE</scope>
    <source>
        <strain evidence="14">HSMRA1968</strain>
        <tissue evidence="14">Whole embryos</tissue>
    </source>
</reference>
<feature type="transmembrane region" description="Helical" evidence="12">
    <location>
        <begin position="212"/>
        <end position="232"/>
    </location>
</feature>
<dbReference type="GO" id="GO:0001591">
    <property type="term" value="F:dopamine neurotransmitter receptor activity, coupled via Gi/Go"/>
    <property type="evidence" value="ECO:0007669"/>
    <property type="project" value="TreeGrafter"/>
</dbReference>
<sequence>MNNNAWSLPDFLCDFYIAMDVICSTSSIFNLVAISIDRCIFDPGNLQHRKISERCLHEMQMKFQRLYRRKMMKVCPTSPRSTIYEIENDMDHNLFDNINNSEERTSDLNIRSKQHGRQTNSLDCADDNYEGMNVDENVRNSHLTAFNNRLNNHTIEKEPHQQRRGIEVHPNRLVRPSSSSTDDMIMKDATVVAYIAVTQPIKYAKHKNSTRVCITILLVWAISVAIGSPIALGLNNTPNRAEDLCLFYNSDFIIFSSLSSFYIPCIIMIFLYWNIFKALRNRVKKQKAARKPHLSELATGGSVIENIAQTRRLAETTLDSSKSGSRIMPDEAPTNTASGSNEEDDENAASPVDVDDCHVIVNDKSTDFMLSTVIEENITMNFSVVAQITSPSQTVVADPNGNHDSGYAPSNVEDTLAGTSTPPGSPRNVVSGGGSTLKSSLRKRNGVDGSPKKEPLSVTMKPLSLVRYGVQEALSLARNDSTLSTNSRGSTKDKKNAQASRFTIYKVHKASKKKREKSSAKKERKATKTLAIVLGVFLVCWVPFFTCNMMDAVCTKLGKDCQPGVTTFILTTWLGYMNSFVNPVIYTIFNPEFRKAFKKIMNIK</sequence>
<feature type="transmembrane region" description="Helical" evidence="12">
    <location>
        <begin position="252"/>
        <end position="275"/>
    </location>
</feature>